<organism evidence="9 10">
    <name type="scientific">Chrysodeixis includens</name>
    <name type="common">Soybean looper</name>
    <name type="synonym">Pseudoplusia includens</name>
    <dbReference type="NCBI Taxonomy" id="689277"/>
    <lineage>
        <taxon>Eukaryota</taxon>
        <taxon>Metazoa</taxon>
        <taxon>Ecdysozoa</taxon>
        <taxon>Arthropoda</taxon>
        <taxon>Hexapoda</taxon>
        <taxon>Insecta</taxon>
        <taxon>Pterygota</taxon>
        <taxon>Neoptera</taxon>
        <taxon>Endopterygota</taxon>
        <taxon>Lepidoptera</taxon>
        <taxon>Glossata</taxon>
        <taxon>Ditrysia</taxon>
        <taxon>Noctuoidea</taxon>
        <taxon>Noctuidae</taxon>
        <taxon>Plusiinae</taxon>
        <taxon>Chrysodeixis</taxon>
    </lineage>
</organism>
<dbReference type="PANTHER" id="PTHR13505:SF7">
    <property type="entry name" value="TRANSMEMBRANE PROTEIN 208"/>
    <property type="match status" value="1"/>
</dbReference>
<dbReference type="GO" id="GO:0005773">
    <property type="term" value="C:vacuole"/>
    <property type="evidence" value="ECO:0007669"/>
    <property type="project" value="GOC"/>
</dbReference>
<gene>
    <name evidence="9" type="ORF">CINC_LOCUS11988</name>
</gene>
<evidence type="ECO:0000256" key="4">
    <source>
        <dbReference type="ARBA" id="ARBA00022692"/>
    </source>
</evidence>
<evidence type="ECO:0000256" key="5">
    <source>
        <dbReference type="ARBA" id="ARBA00022824"/>
    </source>
</evidence>
<accession>A0A9P0C295</accession>
<feature type="transmembrane region" description="Helical" evidence="8">
    <location>
        <begin position="21"/>
        <end position="43"/>
    </location>
</feature>
<proteinExistence type="inferred from homology"/>
<keyword evidence="7 8" id="KW-0472">Membrane</keyword>
<comment type="subcellular location">
    <subcellularLocation>
        <location evidence="1">Endoplasmic reticulum membrane</location>
        <topology evidence="1">Multi-pass membrane protein</topology>
    </subcellularLocation>
</comment>
<evidence type="ECO:0000313" key="10">
    <source>
        <dbReference type="Proteomes" id="UP001154114"/>
    </source>
</evidence>
<evidence type="ECO:0000256" key="2">
    <source>
        <dbReference type="ARBA" id="ARBA00009950"/>
    </source>
</evidence>
<keyword evidence="10" id="KW-1185">Reference proteome</keyword>
<dbReference type="AlphaFoldDB" id="A0A9P0C295"/>
<keyword evidence="6 8" id="KW-1133">Transmembrane helix</keyword>
<reference evidence="9" key="1">
    <citation type="submission" date="2021-12" db="EMBL/GenBank/DDBJ databases">
        <authorList>
            <person name="King R."/>
        </authorList>
    </citation>
    <scope>NUCLEOTIDE SEQUENCE</scope>
</reference>
<name>A0A9P0C295_CHRIL</name>
<dbReference type="InterPro" id="IPR008506">
    <property type="entry name" value="SND2/TMEM208"/>
</dbReference>
<keyword evidence="5" id="KW-0256">Endoplasmic reticulum</keyword>
<dbReference type="PANTHER" id="PTHR13505">
    <property type="entry name" value="TRANSMEMBRANE PROTEIN 208"/>
    <property type="match status" value="1"/>
</dbReference>
<evidence type="ECO:0000256" key="3">
    <source>
        <dbReference type="ARBA" id="ARBA00015033"/>
    </source>
</evidence>
<evidence type="ECO:0000313" key="9">
    <source>
        <dbReference type="EMBL" id="CAH0625373.1"/>
    </source>
</evidence>
<protein>
    <recommendedName>
        <fullName evidence="3">Transmembrane protein 208</fullName>
    </recommendedName>
</protein>
<evidence type="ECO:0000256" key="7">
    <source>
        <dbReference type="ARBA" id="ARBA00023136"/>
    </source>
</evidence>
<dbReference type="EMBL" id="LR824010">
    <property type="protein sequence ID" value="CAH0625373.1"/>
    <property type="molecule type" value="Genomic_DNA"/>
</dbReference>
<evidence type="ECO:0000256" key="1">
    <source>
        <dbReference type="ARBA" id="ARBA00004477"/>
    </source>
</evidence>
<feature type="transmembrane region" description="Helical" evidence="8">
    <location>
        <begin position="120"/>
        <end position="141"/>
    </location>
</feature>
<dbReference type="OrthoDB" id="10012212at2759"/>
<evidence type="ECO:0000256" key="8">
    <source>
        <dbReference type="SAM" id="Phobius"/>
    </source>
</evidence>
<dbReference type="Proteomes" id="UP001154114">
    <property type="component" value="Chromosome 7"/>
</dbReference>
<feature type="transmembrane region" description="Helical" evidence="8">
    <location>
        <begin position="49"/>
        <end position="70"/>
    </location>
</feature>
<comment type="similarity">
    <text evidence="2">Belongs to the TMEM208 family.</text>
</comment>
<sequence length="171" mass="19598">MAPKRKFKAKGARQILLENAVTVNFYCNIALGATVFNTVIAVVCYKSYGVGQFCVHFLISLIYTACYRITKSISRPTYSKHTQLLDPGIDLNMEGGVGEHIKDIVIMTSITQLLATISNYFWFLLLLLPARALWLLCKSILRAWLFQGAPEHTEQDEKKRKKMERKMKRHQ</sequence>
<dbReference type="GO" id="GO:0005789">
    <property type="term" value="C:endoplasmic reticulum membrane"/>
    <property type="evidence" value="ECO:0007669"/>
    <property type="project" value="UniProtKB-SubCell"/>
</dbReference>
<dbReference type="GO" id="GO:0006624">
    <property type="term" value="P:vacuolar protein processing"/>
    <property type="evidence" value="ECO:0007669"/>
    <property type="project" value="TreeGrafter"/>
</dbReference>
<evidence type="ECO:0000256" key="6">
    <source>
        <dbReference type="ARBA" id="ARBA00022989"/>
    </source>
</evidence>
<dbReference type="Pfam" id="PF05620">
    <property type="entry name" value="TMEM208_SND2"/>
    <property type="match status" value="1"/>
</dbReference>
<keyword evidence="4 8" id="KW-0812">Transmembrane</keyword>